<organism evidence="2 3">
    <name type="scientific">Sporothrix epigloea</name>
    <dbReference type="NCBI Taxonomy" id="1892477"/>
    <lineage>
        <taxon>Eukaryota</taxon>
        <taxon>Fungi</taxon>
        <taxon>Dikarya</taxon>
        <taxon>Ascomycota</taxon>
        <taxon>Pezizomycotina</taxon>
        <taxon>Sordariomycetes</taxon>
        <taxon>Sordariomycetidae</taxon>
        <taxon>Ophiostomatales</taxon>
        <taxon>Ophiostomataceae</taxon>
        <taxon>Sporothrix</taxon>
    </lineage>
</organism>
<sequence>MGGAATKSLSPLSSLINRIGNIGRTSPTRTDYSHRTPEGASSTEDLAVVAHRAEVRRLMHKMMRDELQSEKQRQQQFQQLQPLRTYKRSSMSTIKESPADVSGVELELPYGTVATLDGSESRVPFARTFAKSKEDFSLPMMLTNKDQNNGEFSFLKLPVLSSPFTSQSSQILQENKSVMAHESPLCEFTIPSPKRSLKKWKFGSIFTEQAKVLDSPDKVSYSTFGLANPMQMLPATVSKPLSSNPGEDPFEGSSLKQSEPKCESGNSASSTQNIAKCHKTVVSDSLSSVDEEASIYEAREARVYASGQLRQTSRRFGAISDIFKSDIQLQSRSGRSSSEDVGYITAKKHKSRRTSTLSRISSLDLPPPLLRSTPGSEIMMPQMQDQVGGRCEIPVIAGIEYGQLSPKSLLNRVSSPTDDSTHLWRPIY</sequence>
<gene>
    <name evidence="2" type="ORF">SEPCBS57363_005728</name>
</gene>
<dbReference type="EMBL" id="CAWUOM010000138">
    <property type="protein sequence ID" value="CAK7273592.1"/>
    <property type="molecule type" value="Genomic_DNA"/>
</dbReference>
<comment type="caution">
    <text evidence="2">The sequence shown here is derived from an EMBL/GenBank/DDBJ whole genome shotgun (WGS) entry which is preliminary data.</text>
</comment>
<evidence type="ECO:0000313" key="3">
    <source>
        <dbReference type="Proteomes" id="UP001642501"/>
    </source>
</evidence>
<evidence type="ECO:0000313" key="2">
    <source>
        <dbReference type="EMBL" id="CAK7273592.1"/>
    </source>
</evidence>
<accession>A0ABP0DZI7</accession>
<reference evidence="2 3" key="1">
    <citation type="submission" date="2024-01" db="EMBL/GenBank/DDBJ databases">
        <authorList>
            <person name="Allen C."/>
            <person name="Tagirdzhanova G."/>
        </authorList>
    </citation>
    <scope>NUCLEOTIDE SEQUENCE [LARGE SCALE GENOMIC DNA]</scope>
    <source>
        <strain evidence="2 3">CBS 573.63</strain>
    </source>
</reference>
<keyword evidence="3" id="KW-1185">Reference proteome</keyword>
<name>A0ABP0DZI7_9PEZI</name>
<proteinExistence type="predicted"/>
<protein>
    <submittedName>
        <fullName evidence="2">Uncharacterized protein</fullName>
    </submittedName>
</protein>
<feature type="region of interest" description="Disordered" evidence="1">
    <location>
        <begin position="236"/>
        <end position="270"/>
    </location>
</feature>
<dbReference type="Proteomes" id="UP001642501">
    <property type="component" value="Unassembled WGS sequence"/>
</dbReference>
<evidence type="ECO:0000256" key="1">
    <source>
        <dbReference type="SAM" id="MobiDB-lite"/>
    </source>
</evidence>
<feature type="region of interest" description="Disordered" evidence="1">
    <location>
        <begin position="19"/>
        <end position="44"/>
    </location>
</feature>